<dbReference type="STRING" id="571915.CMUST_15015"/>
<accession>A0A0G3H840</accession>
<reference evidence="1 2" key="1">
    <citation type="journal article" date="2015" name="Genome Announc.">
        <title>Complete Genome Sequence of the Type Strain Corynebacterium mustelae DSM 45274, Isolated from Various Tissues of a Male Ferret with Lethal Sepsis.</title>
        <authorList>
            <person name="Ruckert C."/>
            <person name="Eimer J."/>
            <person name="Winkler A."/>
            <person name="Tauch A."/>
        </authorList>
    </citation>
    <scope>NUCLEOTIDE SEQUENCE [LARGE SCALE GENOMIC DNA]</scope>
    <source>
        <strain evidence="1 2">DSM 45274</strain>
    </source>
</reference>
<dbReference type="PATRIC" id="fig|571915.4.peg.3223"/>
<gene>
    <name evidence="1" type="ORF">CMUST_15015</name>
</gene>
<organism evidence="1 2">
    <name type="scientific">Corynebacterium mustelae</name>
    <dbReference type="NCBI Taxonomy" id="571915"/>
    <lineage>
        <taxon>Bacteria</taxon>
        <taxon>Bacillati</taxon>
        <taxon>Actinomycetota</taxon>
        <taxon>Actinomycetes</taxon>
        <taxon>Mycobacteriales</taxon>
        <taxon>Corynebacteriaceae</taxon>
        <taxon>Corynebacterium</taxon>
    </lineage>
</organism>
<evidence type="ECO:0008006" key="3">
    <source>
        <dbReference type="Google" id="ProtNLM"/>
    </source>
</evidence>
<protein>
    <recommendedName>
        <fullName evidence="3">DUF5318 family protein</fullName>
    </recommendedName>
</protein>
<evidence type="ECO:0000313" key="1">
    <source>
        <dbReference type="EMBL" id="AKK07292.1"/>
    </source>
</evidence>
<dbReference type="Pfam" id="PF17249">
    <property type="entry name" value="DUF5318"/>
    <property type="match status" value="1"/>
</dbReference>
<evidence type="ECO:0000313" key="2">
    <source>
        <dbReference type="Proteomes" id="UP000035199"/>
    </source>
</evidence>
<dbReference type="KEGG" id="cmv:CMUST_15015"/>
<dbReference type="EMBL" id="CP011542">
    <property type="protein sequence ID" value="AKK07292.1"/>
    <property type="molecule type" value="Genomic_DNA"/>
</dbReference>
<dbReference type="AlphaFoldDB" id="A0A0G3H840"/>
<proteinExistence type="predicted"/>
<dbReference type="InterPro" id="IPR035169">
    <property type="entry name" value="DUF5318"/>
</dbReference>
<keyword evidence="2" id="KW-1185">Reference proteome</keyword>
<reference evidence="2" key="2">
    <citation type="submission" date="2015-05" db="EMBL/GenBank/DDBJ databases">
        <title>Complete genome sequence of Corynebacterium mustelae DSM 45274, isolated from various tissues of a male ferret with lethal sepsis.</title>
        <authorList>
            <person name="Ruckert C."/>
            <person name="Albersmeier A."/>
            <person name="Winkler A."/>
            <person name="Tauch A."/>
        </authorList>
    </citation>
    <scope>NUCLEOTIDE SEQUENCE [LARGE SCALE GENOMIC DNA]</scope>
    <source>
        <strain evidence="2">DSM 45274</strain>
    </source>
</reference>
<dbReference type="Proteomes" id="UP000035199">
    <property type="component" value="Chromosome"/>
</dbReference>
<name>A0A0G3H840_9CORY</name>
<dbReference type="OrthoDB" id="3531406at2"/>
<sequence>MVEFHGQVSHRLARAKTLQLVRAGRKSHDQVCDADFLLLTAAKFHGVSAANPCPICAEETLRNVLWVYGEQLGNASGSARSVAEIQNFANSGREFIVHTVEVCTNCKWNHLVQAAIAAPSARTPVDVEKLEQTLWDTPKQRQPQSAVEEVPSYAVPYCVARFEEEL</sequence>